<evidence type="ECO:0000313" key="4">
    <source>
        <dbReference type="EMBL" id="PLW51197.1"/>
    </source>
</evidence>
<accession>A0A2N5VMK9</accession>
<dbReference type="EMBL" id="PGCJ01000086">
    <property type="protein sequence ID" value="PLW51197.1"/>
    <property type="molecule type" value="Genomic_DNA"/>
</dbReference>
<protein>
    <submittedName>
        <fullName evidence="4">Uncharacterized protein</fullName>
    </submittedName>
</protein>
<dbReference type="EMBL" id="PGCI01000187">
    <property type="protein sequence ID" value="PLW34961.1"/>
    <property type="molecule type" value="Genomic_DNA"/>
</dbReference>
<sequence>MVYPNQRPRHSQPIPKPASIPVHSAAPQSANQRSSRKTHLPRSESSWVAFPPLPESAVQSFSSAVQYVSTTLKPLTEPSIAYPAGPLPNHLSRANSLLSSSSQRLNAISFSHQPASSSHNNNGALKRSRTTTSSTVPTSISRKRSKSDFGCTSHRSGLSHHLSHANDGRSGHALGFGSSMSPTHLNAPRSTRQRSRTPDPYTPALLIRQKQRPIETPAEISMRKRSSNPSPYPQDMRGAVRSSSSLKSSASVTSIGTLYPSRSRAHSQLNTIPSNFQEEEHQLGPVRKTYLGGVGVYLNHDQGEDENSEDEGESLRAGGSQAKPNLTINVDLCKEGTELSKNTGNWYSRLLLSPLSSAGSSVYSFLVNTASPSLDEEEPPKCLEQNGVSEKALPTTALTPKPGTSWKQPFRRHK</sequence>
<evidence type="ECO:0000313" key="2">
    <source>
        <dbReference type="EMBL" id="PLW14836.1"/>
    </source>
</evidence>
<proteinExistence type="predicted"/>
<feature type="region of interest" description="Disordered" evidence="1">
    <location>
        <begin position="371"/>
        <end position="414"/>
    </location>
</feature>
<evidence type="ECO:0000256" key="1">
    <source>
        <dbReference type="SAM" id="MobiDB-lite"/>
    </source>
</evidence>
<feature type="compositionally biased region" description="Acidic residues" evidence="1">
    <location>
        <begin position="303"/>
        <end position="312"/>
    </location>
</feature>
<feature type="compositionally biased region" description="Polar residues" evidence="1">
    <location>
        <begin position="111"/>
        <end position="123"/>
    </location>
</feature>
<dbReference type="OrthoDB" id="2507065at2759"/>
<dbReference type="Proteomes" id="UP000235392">
    <property type="component" value="Unassembled WGS sequence"/>
</dbReference>
<dbReference type="AlphaFoldDB" id="A0A2N5VMK9"/>
<evidence type="ECO:0000313" key="6">
    <source>
        <dbReference type="Proteomes" id="UP000235392"/>
    </source>
</evidence>
<organism evidence="4 5">
    <name type="scientific">Puccinia coronata f. sp. avenae</name>
    <dbReference type="NCBI Taxonomy" id="200324"/>
    <lineage>
        <taxon>Eukaryota</taxon>
        <taxon>Fungi</taxon>
        <taxon>Dikarya</taxon>
        <taxon>Basidiomycota</taxon>
        <taxon>Pucciniomycotina</taxon>
        <taxon>Pucciniomycetes</taxon>
        <taxon>Pucciniales</taxon>
        <taxon>Pucciniaceae</taxon>
        <taxon>Puccinia</taxon>
    </lineage>
</organism>
<dbReference type="EMBL" id="PGCJ01000911">
    <property type="protein sequence ID" value="PLW14836.1"/>
    <property type="molecule type" value="Genomic_DNA"/>
</dbReference>
<feature type="region of interest" description="Disordered" evidence="1">
    <location>
        <begin position="1"/>
        <end position="48"/>
    </location>
</feature>
<reference evidence="5 6" key="1">
    <citation type="submission" date="2017-11" db="EMBL/GenBank/DDBJ databases">
        <title>De novo assembly and phasing of dikaryotic genomes from two isolates of Puccinia coronata f. sp. avenae, the causal agent of oat crown rust.</title>
        <authorList>
            <person name="Miller M.E."/>
            <person name="Zhang Y."/>
            <person name="Omidvar V."/>
            <person name="Sperschneider J."/>
            <person name="Schwessinger B."/>
            <person name="Raley C."/>
            <person name="Palmer J.M."/>
            <person name="Garnica D."/>
            <person name="Upadhyaya N."/>
            <person name="Rathjen J."/>
            <person name="Taylor J.M."/>
            <person name="Park R.F."/>
            <person name="Dodds P.N."/>
            <person name="Hirsch C.D."/>
            <person name="Kianian S.F."/>
            <person name="Figueroa M."/>
        </authorList>
    </citation>
    <scope>NUCLEOTIDE SEQUENCE [LARGE SCALE GENOMIC DNA]</scope>
    <source>
        <strain evidence="4">12NC29</strain>
        <strain evidence="3">12SD80</strain>
    </source>
</reference>
<name>A0A2N5VMK9_9BASI</name>
<feature type="compositionally biased region" description="Low complexity" evidence="1">
    <location>
        <begin position="130"/>
        <end position="140"/>
    </location>
</feature>
<feature type="compositionally biased region" description="Polar residues" evidence="1">
    <location>
        <begin position="178"/>
        <end position="190"/>
    </location>
</feature>
<dbReference type="Proteomes" id="UP000235388">
    <property type="component" value="Unassembled WGS sequence"/>
</dbReference>
<feature type="compositionally biased region" description="Low complexity" evidence="1">
    <location>
        <begin position="242"/>
        <end position="254"/>
    </location>
</feature>
<evidence type="ECO:0000313" key="5">
    <source>
        <dbReference type="Proteomes" id="UP000235388"/>
    </source>
</evidence>
<keyword evidence="5" id="KW-1185">Reference proteome</keyword>
<comment type="caution">
    <text evidence="4">The sequence shown here is derived from an EMBL/GenBank/DDBJ whole genome shotgun (WGS) entry which is preliminary data.</text>
</comment>
<gene>
    <name evidence="4" type="ORF">PCANC_11401</name>
    <name evidence="2" type="ORF">PCANC_18170</name>
    <name evidence="3" type="ORF">PCASD_14234</name>
</gene>
<feature type="region of interest" description="Disordered" evidence="1">
    <location>
        <begin position="111"/>
        <end position="259"/>
    </location>
</feature>
<feature type="region of interest" description="Disordered" evidence="1">
    <location>
        <begin position="298"/>
        <end position="322"/>
    </location>
</feature>
<evidence type="ECO:0000313" key="3">
    <source>
        <dbReference type="EMBL" id="PLW34961.1"/>
    </source>
</evidence>